<sequence length="411" mass="47518">MKTKTLYRPVGEKEMILIIESNFKKFPPRLEWQPIFYPVLDEDYASEIAEKWNTRDEAGNYLGFITQFEVLEDEVNKYPAQNVGARNHNELWVPSEEMDTFNQAIVGNIKVTKVFMGKDFKEPANTDVENLLVNIKKLTMTNKGMAKDTLEILARKYYINEHNEKINIENELEISTKETVLFYPEKLSELANNELPETNFETQFEVWRCSSLKAILKLAEEANQEKMMCLNFASAKNPGGGFINGAEAQEESLARTSGLYESLLQGWDYYKIHREMESCFYTDMMIYSPKVPVFRKDKGELLSKPVLCNFITCPAVNAGVVKRQEPERTHEIFGAMEVRTDKMLTLALHQGNETLILGAWGCGVFRNDPKEIAELFKKYLHGKYKNKFKRVVFAILSKKEEMIEPFEEIIL</sequence>
<protein>
    <submittedName>
        <fullName evidence="2">TIGR02452 family protein</fullName>
    </submittedName>
</protein>
<name>A0ABS8A375_9FLAO</name>
<reference evidence="2 3" key="1">
    <citation type="submission" date="2021-09" db="EMBL/GenBank/DDBJ databases">
        <title>Genome sequencing and assembly of Chryseobacterium sp. RG1.</title>
        <authorList>
            <person name="Chhetri G."/>
        </authorList>
    </citation>
    <scope>NUCLEOTIDE SEQUENCE [LARGE SCALE GENOMIC DNA]</scope>
    <source>
        <strain evidence="2 3">RG1</strain>
    </source>
</reference>
<evidence type="ECO:0000313" key="3">
    <source>
        <dbReference type="Proteomes" id="UP000618240"/>
    </source>
</evidence>
<dbReference type="Proteomes" id="UP000618240">
    <property type="component" value="Unassembled WGS sequence"/>
</dbReference>
<dbReference type="RefSeq" id="WP_225687652.1">
    <property type="nucleotide sequence ID" value="NZ_JAERSE020000002.1"/>
</dbReference>
<accession>A0ABS8A375</accession>
<organism evidence="2 3">
    <name type="scientific">Chryseobacterium tagetis</name>
    <dbReference type="NCBI Taxonomy" id="2801334"/>
    <lineage>
        <taxon>Bacteria</taxon>
        <taxon>Pseudomonadati</taxon>
        <taxon>Bacteroidota</taxon>
        <taxon>Flavobacteriia</taxon>
        <taxon>Flavobacteriales</taxon>
        <taxon>Weeksellaceae</taxon>
        <taxon>Chryseobacterium group</taxon>
        <taxon>Chryseobacterium</taxon>
    </lineage>
</organism>
<dbReference type="EMBL" id="JAERSE020000002">
    <property type="protein sequence ID" value="MCA6067171.1"/>
    <property type="molecule type" value="Genomic_DNA"/>
</dbReference>
<dbReference type="Gene3D" id="3.40.220.10">
    <property type="entry name" value="Leucine Aminopeptidase, subunit E, domain 1"/>
    <property type="match status" value="1"/>
</dbReference>
<evidence type="ECO:0000313" key="2">
    <source>
        <dbReference type="EMBL" id="MCA6067171.1"/>
    </source>
</evidence>
<dbReference type="PANTHER" id="PTHR35596:SF1">
    <property type="entry name" value="MICROBIAL-TYPE PARG CATALYTIC DOMAIN-CONTAINING PROTEIN"/>
    <property type="match status" value="1"/>
</dbReference>
<dbReference type="SUPFAM" id="SSF52949">
    <property type="entry name" value="Macro domain-like"/>
    <property type="match status" value="1"/>
</dbReference>
<gene>
    <name evidence="2" type="ORF">JI747_008275</name>
</gene>
<comment type="caution">
    <text evidence="2">The sequence shown here is derived from an EMBL/GenBank/DDBJ whole genome shotgun (WGS) entry which is preliminary data.</text>
</comment>
<dbReference type="NCBIfam" id="TIGR02452">
    <property type="entry name" value="TIGR02452 family protein"/>
    <property type="match status" value="1"/>
</dbReference>
<evidence type="ECO:0000259" key="1">
    <source>
        <dbReference type="Pfam" id="PF10021"/>
    </source>
</evidence>
<dbReference type="InterPro" id="IPR019261">
    <property type="entry name" value="PARG_cat_microbial"/>
</dbReference>
<dbReference type="InterPro" id="IPR043472">
    <property type="entry name" value="Macro_dom-like"/>
</dbReference>
<dbReference type="PANTHER" id="PTHR35596">
    <property type="entry name" value="DUF2263 DOMAIN-CONTAINING PROTEIN"/>
    <property type="match status" value="1"/>
</dbReference>
<feature type="domain" description="Microbial-type PARG catalytic" evidence="1">
    <location>
        <begin position="146"/>
        <end position="296"/>
    </location>
</feature>
<proteinExistence type="predicted"/>
<keyword evidence="3" id="KW-1185">Reference proteome</keyword>
<dbReference type="Pfam" id="PF10021">
    <property type="entry name" value="PARG_cat_microb"/>
    <property type="match status" value="1"/>
</dbReference>
<dbReference type="InterPro" id="IPR012664">
    <property type="entry name" value="CHP02452"/>
</dbReference>